<dbReference type="AlphaFoldDB" id="A0A6N2KSP7"/>
<dbReference type="EMBL" id="CAADRP010000668">
    <property type="protein sequence ID" value="VFU30750.1"/>
    <property type="molecule type" value="Genomic_DNA"/>
</dbReference>
<accession>A0A6N2KSP7</accession>
<proteinExistence type="predicted"/>
<organism evidence="1">
    <name type="scientific">Salix viminalis</name>
    <name type="common">Common osier</name>
    <name type="synonym">Basket willow</name>
    <dbReference type="NCBI Taxonomy" id="40686"/>
    <lineage>
        <taxon>Eukaryota</taxon>
        <taxon>Viridiplantae</taxon>
        <taxon>Streptophyta</taxon>
        <taxon>Embryophyta</taxon>
        <taxon>Tracheophyta</taxon>
        <taxon>Spermatophyta</taxon>
        <taxon>Magnoliopsida</taxon>
        <taxon>eudicotyledons</taxon>
        <taxon>Gunneridae</taxon>
        <taxon>Pentapetalae</taxon>
        <taxon>rosids</taxon>
        <taxon>fabids</taxon>
        <taxon>Malpighiales</taxon>
        <taxon>Salicaceae</taxon>
        <taxon>Saliceae</taxon>
        <taxon>Salix</taxon>
    </lineage>
</organism>
<protein>
    <submittedName>
        <fullName evidence="1">Uncharacterized protein</fullName>
    </submittedName>
</protein>
<reference evidence="1" key="1">
    <citation type="submission" date="2019-03" db="EMBL/GenBank/DDBJ databases">
        <authorList>
            <person name="Mank J."/>
            <person name="Almeida P."/>
        </authorList>
    </citation>
    <scope>NUCLEOTIDE SEQUENCE</scope>
    <source>
        <strain evidence="1">78183</strain>
    </source>
</reference>
<name>A0A6N2KSP7_SALVM</name>
<sequence>MFAVKKLQKQHGVYIPACGFTKAKLVVTEEEMKHAEALRENKETKISEVLVYGYYTYSNSEWSAKLEGRGLFFLDDEAASESAEIKENTSAKNRRMRLEW</sequence>
<gene>
    <name evidence="1" type="ORF">SVIM_LOCUS123337</name>
</gene>
<evidence type="ECO:0000313" key="1">
    <source>
        <dbReference type="EMBL" id="VFU30750.1"/>
    </source>
</evidence>